<feature type="compositionally biased region" description="Basic residues" evidence="5">
    <location>
        <begin position="459"/>
        <end position="468"/>
    </location>
</feature>
<dbReference type="PANTHER" id="PTHR11618:SF13">
    <property type="entry name" value="TRANSCRIPTION INITIATION FACTOR IIB"/>
    <property type="match status" value="1"/>
</dbReference>
<dbReference type="InterPro" id="IPR013137">
    <property type="entry name" value="Znf_TFIIB"/>
</dbReference>
<dbReference type="EMBL" id="VLTO01000015">
    <property type="protein sequence ID" value="KAA0175325.1"/>
    <property type="molecule type" value="Genomic_DNA"/>
</dbReference>
<feature type="region of interest" description="Disordered" evidence="5">
    <location>
        <begin position="429"/>
        <end position="468"/>
    </location>
</feature>
<sequence>MAASGGPRRRGTVAQAGPAPVKREPVGPAPAGAPGTISAATGESKPQLGAIGAHAAQPTSQPPRQTSAWDVVGPAINDIQRRLANDIGVFLASGARAAVKEAIEERDEALARLAASKTGRDAEDAALGDAAAAARLNELQVAAARAQERAARAEASVGAEEASDLREVVGKVLTADAAPVTEADLRAHGVGLAAAVAADDSLVCEACGNNDPLHFVEDSRAGELTCRRCGRVASQRRTLDGDWTRGSLAEDGDKTQQGAPQQRNYSSQWNLRTAFSAPLGVSKSEIAHMRRMAAAMERGQESASVSTGQRTTAAYKDKMKSTAFAAMDAAGERLGLHRAVTDAAKDLFTRLRDQRENMHRFKTVVLACLAISCARAGISAFDSALEKSAQAAAGPLGASAASADAAAAARFARIDGAVVAPSAASAMPTFLPDTDPSLDEESRRRAAAAMRSAEAETTRKHRLSRVCC</sequence>
<evidence type="ECO:0000313" key="7">
    <source>
        <dbReference type="EMBL" id="KAA0175325.1"/>
    </source>
</evidence>
<evidence type="ECO:0000313" key="8">
    <source>
        <dbReference type="Proteomes" id="UP000322899"/>
    </source>
</evidence>
<evidence type="ECO:0000256" key="5">
    <source>
        <dbReference type="SAM" id="MobiDB-lite"/>
    </source>
</evidence>
<evidence type="ECO:0000259" key="6">
    <source>
        <dbReference type="PROSITE" id="PS51134"/>
    </source>
</evidence>
<reference evidence="7 8" key="1">
    <citation type="submission" date="2019-07" db="EMBL/GenBank/DDBJ databases">
        <title>Genomes of Cafeteria roenbergensis.</title>
        <authorList>
            <person name="Fischer M.G."/>
            <person name="Hackl T."/>
            <person name="Roman M."/>
        </authorList>
    </citation>
    <scope>NUCLEOTIDE SEQUENCE [LARGE SCALE GENOMIC DNA]</scope>
    <source>
        <strain evidence="7 8">E4-10P</strain>
    </source>
</reference>
<keyword evidence="4" id="KW-0863">Zinc-finger</keyword>
<dbReference type="GO" id="GO:0070897">
    <property type="term" value="P:transcription preinitiation complex assembly"/>
    <property type="evidence" value="ECO:0007669"/>
    <property type="project" value="InterPro"/>
</dbReference>
<evidence type="ECO:0000256" key="2">
    <source>
        <dbReference type="ARBA" id="ARBA00023163"/>
    </source>
</evidence>
<comment type="caution">
    <text evidence="7">The sequence shown here is derived from an EMBL/GenBank/DDBJ whole genome shotgun (WGS) entry which is preliminary data.</text>
</comment>
<evidence type="ECO:0000256" key="4">
    <source>
        <dbReference type="PROSITE-ProRule" id="PRU00469"/>
    </source>
</evidence>
<feature type="region of interest" description="Disordered" evidence="5">
    <location>
        <begin position="243"/>
        <end position="265"/>
    </location>
</feature>
<feature type="region of interest" description="Disordered" evidence="5">
    <location>
        <begin position="1"/>
        <end position="67"/>
    </location>
</feature>
<proteinExistence type="predicted"/>
<dbReference type="PROSITE" id="PS51134">
    <property type="entry name" value="ZF_TFIIB"/>
    <property type="match status" value="1"/>
</dbReference>
<name>A0A5A8EBW2_CAFRO</name>
<keyword evidence="4" id="KW-0862">Zinc</keyword>
<keyword evidence="1" id="KW-0805">Transcription regulation</keyword>
<dbReference type="PANTHER" id="PTHR11618">
    <property type="entry name" value="TRANSCRIPTION INITIATION FACTOR IIB-RELATED"/>
    <property type="match status" value="1"/>
</dbReference>
<dbReference type="AlphaFoldDB" id="A0A5A8EBW2"/>
<feature type="compositionally biased region" description="Polar residues" evidence="5">
    <location>
        <begin position="57"/>
        <end position="67"/>
    </location>
</feature>
<accession>A0A5A8EBW2</accession>
<gene>
    <name evidence="7" type="ORF">FNF27_03333</name>
</gene>
<organism evidence="7 8">
    <name type="scientific">Cafeteria roenbergensis</name>
    <name type="common">Marine flagellate</name>
    <dbReference type="NCBI Taxonomy" id="33653"/>
    <lineage>
        <taxon>Eukaryota</taxon>
        <taxon>Sar</taxon>
        <taxon>Stramenopiles</taxon>
        <taxon>Bigyra</taxon>
        <taxon>Opalozoa</taxon>
        <taxon>Bicosoecida</taxon>
        <taxon>Cafeteriaceae</taxon>
        <taxon>Cafeteria</taxon>
    </lineage>
</organism>
<dbReference type="Proteomes" id="UP000322899">
    <property type="component" value="Unassembled WGS sequence"/>
</dbReference>
<dbReference type="SUPFAM" id="SSF57783">
    <property type="entry name" value="Zinc beta-ribbon"/>
    <property type="match status" value="1"/>
</dbReference>
<protein>
    <recommendedName>
        <fullName evidence="3">General transcription factor TFIIB</fullName>
    </recommendedName>
</protein>
<evidence type="ECO:0000256" key="1">
    <source>
        <dbReference type="ARBA" id="ARBA00023015"/>
    </source>
</evidence>
<dbReference type="OrthoDB" id="25790at2759"/>
<dbReference type="GO" id="GO:0097550">
    <property type="term" value="C:transcription preinitiation complex"/>
    <property type="evidence" value="ECO:0007669"/>
    <property type="project" value="TreeGrafter"/>
</dbReference>
<dbReference type="Gene3D" id="1.10.472.170">
    <property type="match status" value="1"/>
</dbReference>
<feature type="compositionally biased region" description="Polar residues" evidence="5">
    <location>
        <begin position="255"/>
        <end position="265"/>
    </location>
</feature>
<keyword evidence="4" id="KW-0479">Metal-binding</keyword>
<dbReference type="InterPro" id="IPR000812">
    <property type="entry name" value="TFIIB"/>
</dbReference>
<dbReference type="GO" id="GO:0017025">
    <property type="term" value="F:TBP-class protein binding"/>
    <property type="evidence" value="ECO:0007669"/>
    <property type="project" value="TreeGrafter"/>
</dbReference>
<keyword evidence="2" id="KW-0804">Transcription</keyword>
<dbReference type="GO" id="GO:0008270">
    <property type="term" value="F:zinc ion binding"/>
    <property type="evidence" value="ECO:0007669"/>
    <property type="project" value="UniProtKB-KW"/>
</dbReference>
<evidence type="ECO:0000256" key="3">
    <source>
        <dbReference type="ARBA" id="ARBA00031706"/>
    </source>
</evidence>
<dbReference type="GO" id="GO:0005634">
    <property type="term" value="C:nucleus"/>
    <property type="evidence" value="ECO:0007669"/>
    <property type="project" value="TreeGrafter"/>
</dbReference>
<feature type="domain" description="TFIIB-type" evidence="6">
    <location>
        <begin position="200"/>
        <end position="234"/>
    </location>
</feature>